<sequence length="317" mass="33702">MPVSRSDTDRKKRRGKALRISAAFAVLLGLAGYAVTHYVTGGVGPARCIVRSPGEGAVDYEIEPDQAANAATIAAIASQRDLPKEAVTIALATAMQESGLRNLDHGDRDSVGLFQQRPSQGWGNEEEAMDPVIAAGKFYDHLEQIEGYTQIPLTDAAQRVQLSAHPEAYAKHEANAKLLANALTGGRAAAFHCTAGYKGPSTKAGSPEKLREQLVREFGRDVLPAEARRASATTGAGSGRSAERQREIVIPAGADERGWELAYWAVAHSAGLRIAEVSFQGHVWDAVTSEEGWHESGDGAPVPDDDAAVTIRLTTGQ</sequence>
<evidence type="ECO:0000256" key="1">
    <source>
        <dbReference type="SAM" id="MobiDB-lite"/>
    </source>
</evidence>
<accession>A0A8T4IXA0</accession>
<comment type="caution">
    <text evidence="3">The sequence shown here is derived from an EMBL/GenBank/DDBJ whole genome shotgun (WGS) entry which is preliminary data.</text>
</comment>
<proteinExistence type="predicted"/>
<dbReference type="EMBL" id="JAGSMN010000266">
    <property type="protein sequence ID" value="MBR7673864.1"/>
    <property type="molecule type" value="Genomic_DNA"/>
</dbReference>
<evidence type="ECO:0008006" key="5">
    <source>
        <dbReference type="Google" id="ProtNLM"/>
    </source>
</evidence>
<reference evidence="3" key="1">
    <citation type="submission" date="2021-04" db="EMBL/GenBank/DDBJ databases">
        <title>Sequencing of actinobacteria type strains.</title>
        <authorList>
            <person name="Nguyen G.-S."/>
            <person name="Wentzel A."/>
        </authorList>
    </citation>
    <scope>NUCLEOTIDE SEQUENCE</scope>
    <source>
        <strain evidence="3">DSM 42095</strain>
    </source>
</reference>
<evidence type="ECO:0000313" key="4">
    <source>
        <dbReference type="Proteomes" id="UP000675554"/>
    </source>
</evidence>
<gene>
    <name evidence="3" type="ORF">KDA82_12720</name>
</gene>
<feature type="region of interest" description="Disordered" evidence="1">
    <location>
        <begin position="225"/>
        <end position="244"/>
    </location>
</feature>
<keyword evidence="2" id="KW-1133">Transmembrane helix</keyword>
<name>A0A8T4IXA0_9ACTN</name>
<evidence type="ECO:0000313" key="3">
    <source>
        <dbReference type="EMBL" id="MBR7673864.1"/>
    </source>
</evidence>
<feature type="transmembrane region" description="Helical" evidence="2">
    <location>
        <begin position="20"/>
        <end position="39"/>
    </location>
</feature>
<evidence type="ECO:0000256" key="2">
    <source>
        <dbReference type="SAM" id="Phobius"/>
    </source>
</evidence>
<keyword evidence="2" id="KW-0472">Membrane</keyword>
<dbReference type="Proteomes" id="UP000675554">
    <property type="component" value="Unassembled WGS sequence"/>
</dbReference>
<organism evidence="3 4">
    <name type="scientific">Streptomyces daliensis</name>
    <dbReference type="NCBI Taxonomy" id="299421"/>
    <lineage>
        <taxon>Bacteria</taxon>
        <taxon>Bacillati</taxon>
        <taxon>Actinomycetota</taxon>
        <taxon>Actinomycetes</taxon>
        <taxon>Kitasatosporales</taxon>
        <taxon>Streptomycetaceae</taxon>
        <taxon>Streptomyces</taxon>
    </lineage>
</organism>
<keyword evidence="2" id="KW-0812">Transmembrane</keyword>
<protein>
    <recommendedName>
        <fullName evidence="5">Heavy metal transporter</fullName>
    </recommendedName>
</protein>
<dbReference type="AlphaFoldDB" id="A0A8T4IXA0"/>
<keyword evidence="4" id="KW-1185">Reference proteome</keyword>